<dbReference type="SUPFAM" id="SSF46785">
    <property type="entry name" value="Winged helix' DNA-binding domain"/>
    <property type="match status" value="1"/>
</dbReference>
<comment type="caution">
    <text evidence="1">The sequence shown here is derived from an EMBL/GenBank/DDBJ whole genome shotgun (WGS) entry which is preliminary data.</text>
</comment>
<evidence type="ECO:0008006" key="3">
    <source>
        <dbReference type="Google" id="ProtNLM"/>
    </source>
</evidence>
<name>A0ABS8XH00_9BURK</name>
<reference evidence="1 2" key="1">
    <citation type="submission" date="2021-12" db="EMBL/GenBank/DDBJ databases">
        <title>Genome seq of p7.</title>
        <authorList>
            <person name="Seo T."/>
        </authorList>
    </citation>
    <scope>NUCLEOTIDE SEQUENCE [LARGE SCALE GENOMIC DNA]</scope>
    <source>
        <strain evidence="1 2">P7</strain>
    </source>
</reference>
<proteinExistence type="predicted"/>
<evidence type="ECO:0000313" key="2">
    <source>
        <dbReference type="Proteomes" id="UP001201463"/>
    </source>
</evidence>
<evidence type="ECO:0000313" key="1">
    <source>
        <dbReference type="EMBL" id="MCE4540152.1"/>
    </source>
</evidence>
<organism evidence="1 2">
    <name type="scientific">Pelomonas caseinilytica</name>
    <dbReference type="NCBI Taxonomy" id="2906763"/>
    <lineage>
        <taxon>Bacteria</taxon>
        <taxon>Pseudomonadati</taxon>
        <taxon>Pseudomonadota</taxon>
        <taxon>Betaproteobacteria</taxon>
        <taxon>Burkholderiales</taxon>
        <taxon>Sphaerotilaceae</taxon>
        <taxon>Roseateles</taxon>
    </lineage>
</organism>
<keyword evidence="2" id="KW-1185">Reference proteome</keyword>
<protein>
    <recommendedName>
        <fullName evidence="3">MarR family protein</fullName>
    </recommendedName>
</protein>
<sequence>MRAAEQVLVQEFLAAFQAATDSELIGQHEEVPFDERQRLDALLRVRFPNQVDAVDLAVEAVDATYPRDAHRLAEFLTCFNDQRRQDAAPAVPVVAARHLTSAAKDVLRGAGINYFESSSGTLLFRYRTWLIDIERPSKQSLDRKIGSLFNGAREQVVHALLMHWHRTGEQGWVAGNELATTAETSTFTVSKTLQELEKHDWVEATGSGPSQRRRLKNAGGLLDAWSDEWTRRARSEPRTRLYTYAGGRGGIVDRIIQKMEGRTGWAISGAAAANARVPHLTVVDRVLVIVPPGLAKPWAEEMELEQADKGSNITFVERSGASLLFLDEHPERPASRFTSPFIQYLDLLDGVGRNKELAREYRERVLKLGEPDHD</sequence>
<gene>
    <name evidence="1" type="ORF">LXT12_23140</name>
</gene>
<dbReference type="InterPro" id="IPR036390">
    <property type="entry name" value="WH_DNA-bd_sf"/>
</dbReference>
<dbReference type="Proteomes" id="UP001201463">
    <property type="component" value="Unassembled WGS sequence"/>
</dbReference>
<accession>A0ABS8XH00</accession>
<dbReference type="RefSeq" id="WP_233394666.1">
    <property type="nucleotide sequence ID" value="NZ_JAJTWT010000013.1"/>
</dbReference>
<dbReference type="EMBL" id="JAJTWT010000013">
    <property type="protein sequence ID" value="MCE4540152.1"/>
    <property type="molecule type" value="Genomic_DNA"/>
</dbReference>